<proteinExistence type="predicted"/>
<sequence>RDSSVGASHQQMENRVKHMRVERSIARSLQVHVLLPIHQHYPSYSSVSDFNRDGRNLDECAASLYPGACPRIVFRPAELLKPDIVHIRRFQRRRLPT</sequence>
<feature type="non-terminal residue" evidence="1">
    <location>
        <position position="1"/>
    </location>
</feature>
<dbReference type="EMBL" id="CAJVPT010040681">
    <property type="protein sequence ID" value="CAG8726073.1"/>
    <property type="molecule type" value="Genomic_DNA"/>
</dbReference>
<gene>
    <name evidence="1" type="ORF">ACOLOM_LOCUS11377</name>
</gene>
<protein>
    <submittedName>
        <fullName evidence="1">11843_t:CDS:1</fullName>
    </submittedName>
</protein>
<comment type="caution">
    <text evidence="1">The sequence shown here is derived from an EMBL/GenBank/DDBJ whole genome shotgun (WGS) entry which is preliminary data.</text>
</comment>
<dbReference type="Proteomes" id="UP000789525">
    <property type="component" value="Unassembled WGS sequence"/>
</dbReference>
<accession>A0ACA9PW20</accession>
<reference evidence="1" key="1">
    <citation type="submission" date="2021-06" db="EMBL/GenBank/DDBJ databases">
        <authorList>
            <person name="Kallberg Y."/>
            <person name="Tangrot J."/>
            <person name="Rosling A."/>
        </authorList>
    </citation>
    <scope>NUCLEOTIDE SEQUENCE</scope>
    <source>
        <strain evidence="1">CL356</strain>
    </source>
</reference>
<evidence type="ECO:0000313" key="2">
    <source>
        <dbReference type="Proteomes" id="UP000789525"/>
    </source>
</evidence>
<keyword evidence="2" id="KW-1185">Reference proteome</keyword>
<evidence type="ECO:0000313" key="1">
    <source>
        <dbReference type="EMBL" id="CAG8726073.1"/>
    </source>
</evidence>
<organism evidence="1 2">
    <name type="scientific">Acaulospora colombiana</name>
    <dbReference type="NCBI Taxonomy" id="27376"/>
    <lineage>
        <taxon>Eukaryota</taxon>
        <taxon>Fungi</taxon>
        <taxon>Fungi incertae sedis</taxon>
        <taxon>Mucoromycota</taxon>
        <taxon>Glomeromycotina</taxon>
        <taxon>Glomeromycetes</taxon>
        <taxon>Diversisporales</taxon>
        <taxon>Acaulosporaceae</taxon>
        <taxon>Acaulospora</taxon>
    </lineage>
</organism>
<name>A0ACA9PW20_9GLOM</name>